<dbReference type="InterPro" id="IPR010512">
    <property type="entry name" value="DUF1091"/>
</dbReference>
<dbReference type="Pfam" id="PF06477">
    <property type="entry name" value="DUF1091"/>
    <property type="match status" value="2"/>
</dbReference>
<evidence type="ECO:0000313" key="2">
    <source>
        <dbReference type="EnsemblMetazoa" id="AFUN019652-PA"/>
    </source>
</evidence>
<name>A0A182RQI5_ANOFN</name>
<accession>A0A4Y0BI01</accession>
<dbReference type="EnsemblMetazoa" id="AFUN019652-RA">
    <property type="protein sequence ID" value="AFUN019652-PA"/>
    <property type="gene ID" value="AFUN019652"/>
</dbReference>
<proteinExistence type="predicted"/>
<dbReference type="VEuPathDB" id="VectorBase:AFUN019652"/>
<dbReference type="AlphaFoldDB" id="A0A182RQI5"/>
<protein>
    <submittedName>
        <fullName evidence="2">Uncharacterized protein</fullName>
    </submittedName>
</protein>
<reference evidence="2" key="1">
    <citation type="journal article" date="2019" name="Gigascience">
        <title>A chromosome-scale assembly of the major African malaria vector Anopheles funestus.</title>
        <authorList>
            <person name="Ghurye J."/>
            <person name="Koren S."/>
            <person name="Small S.T."/>
            <person name="Redmond S."/>
            <person name="Howell P."/>
            <person name="Phillippy A.M."/>
            <person name="Besansky N.J."/>
        </authorList>
    </citation>
    <scope>NUCLEOTIDE SEQUENCE</scope>
    <source>
        <strain evidence="2">FUMOZ</strain>
    </source>
</reference>
<evidence type="ECO:0000256" key="1">
    <source>
        <dbReference type="SAM" id="SignalP"/>
    </source>
</evidence>
<feature type="chain" id="PRO_5041525469" evidence="1">
    <location>
        <begin position="19"/>
        <end position="424"/>
    </location>
</feature>
<feature type="signal peptide" evidence="1">
    <location>
        <begin position="1"/>
        <end position="18"/>
    </location>
</feature>
<dbReference type="PANTHER" id="PTHR20898">
    <property type="entry name" value="DAEDALUS ON 3-RELATED-RELATED"/>
    <property type="match status" value="1"/>
</dbReference>
<organism evidence="2">
    <name type="scientific">Anopheles funestus</name>
    <name type="common">African malaria mosquito</name>
    <dbReference type="NCBI Taxonomy" id="62324"/>
    <lineage>
        <taxon>Eukaryota</taxon>
        <taxon>Metazoa</taxon>
        <taxon>Ecdysozoa</taxon>
        <taxon>Arthropoda</taxon>
        <taxon>Hexapoda</taxon>
        <taxon>Insecta</taxon>
        <taxon>Pterygota</taxon>
        <taxon>Neoptera</taxon>
        <taxon>Endopterygota</taxon>
        <taxon>Diptera</taxon>
        <taxon>Nematocera</taxon>
        <taxon>Culicoidea</taxon>
        <taxon>Culicidae</taxon>
        <taxon>Anophelinae</taxon>
        <taxon>Anopheles</taxon>
    </lineage>
</organism>
<keyword evidence="1" id="KW-0732">Signal</keyword>
<sequence>MVQQIRVSFSFIIVLCIGQCLRTAQLISLADTKNATRPFSLHIKRLVCIDAPYTESTLQECRAILRRNQTSLLRVMVVVPKVYNYAMLQFRLHYKYTTYQPFLIDGTVEACSYLRKPNHDPTVNYVHNVMIEMLPSLLYPCPHGVITENTTYNITTVFKEEYAPKSVPAGEYRMDIRFSSKANVTLLSLQTFAAVRRKGILGSMCTEVLLIITIFLIKWQNSHGEVIANEADLKNFTRPFTIRVTRLLCINMPYEETVVKECRAILRRNQRSLICVTIDLPKVYNYIMLQFRLYYKFTSFKPLLIDGQVEVCSYLRNPKRDPLNTYMYEVLKKLMPNTVHPCPHGVSVGVVEMNLRLQLCLHDFQNKTYAERSEFKEEYAPKSVPAGDYRMDLRFASESNVTLQWNQLFFTVRRKGVLGSMLEW</sequence>
<dbReference type="VEuPathDB" id="VectorBase:AFUN2_013181"/>
<accession>A0A182RQI5</accession>
<reference evidence="2" key="2">
    <citation type="submission" date="2020-05" db="UniProtKB">
        <authorList>
            <consortium name="EnsemblMetazoa"/>
        </authorList>
    </citation>
    <scope>IDENTIFICATION</scope>
    <source>
        <strain evidence="2">FUMOZ</strain>
    </source>
</reference>
<dbReference type="PANTHER" id="PTHR20898:SF0">
    <property type="entry name" value="DAEDALUS ON 3-RELATED"/>
    <property type="match status" value="1"/>
</dbReference>